<evidence type="ECO:0000256" key="12">
    <source>
        <dbReference type="ARBA" id="ARBA00041260"/>
    </source>
</evidence>
<accession>A0A3S8RXL2</accession>
<keyword evidence="3" id="KW-0812">Transmembrane</keyword>
<evidence type="ECO:0000256" key="10">
    <source>
        <dbReference type="ARBA" id="ARBA00023316"/>
    </source>
</evidence>
<keyword evidence="6" id="KW-1133">Transmembrane helix</keyword>
<keyword evidence="16" id="KW-1185">Reference proteome</keyword>
<evidence type="ECO:0000313" key="16">
    <source>
        <dbReference type="Proteomes" id="UP000273145"/>
    </source>
</evidence>
<reference evidence="15 16" key="1">
    <citation type="submission" date="2018-11" db="EMBL/GenBank/DDBJ databases">
        <title>Genome sequencing of Paenibacillus lentus DSM25539(T).</title>
        <authorList>
            <person name="Kook J.-K."/>
            <person name="Park S.-N."/>
            <person name="Lim Y.K."/>
        </authorList>
    </citation>
    <scope>NUCLEOTIDE SEQUENCE [LARGE SCALE GENOMIC DNA]</scope>
    <source>
        <strain evidence="15 16">DSM 25539</strain>
    </source>
</reference>
<keyword evidence="2" id="KW-1003">Cell membrane</keyword>
<evidence type="ECO:0000256" key="13">
    <source>
        <dbReference type="RuleBase" id="RU361153"/>
    </source>
</evidence>
<dbReference type="EMBL" id="CP034248">
    <property type="protein sequence ID" value="AZK47550.1"/>
    <property type="molecule type" value="Genomic_DNA"/>
</dbReference>
<proteinExistence type="inferred from homology"/>
<evidence type="ECO:0000256" key="5">
    <source>
        <dbReference type="ARBA" id="ARBA00022968"/>
    </source>
</evidence>
<keyword evidence="5" id="KW-0735">Signal-anchor</keyword>
<dbReference type="GO" id="GO:0008422">
    <property type="term" value="F:beta-glucosidase activity"/>
    <property type="evidence" value="ECO:0007669"/>
    <property type="project" value="TreeGrafter"/>
</dbReference>
<keyword evidence="10" id="KW-0961">Cell wall biogenesis/degradation</keyword>
<dbReference type="Gene3D" id="3.20.20.80">
    <property type="entry name" value="Glycosidases"/>
    <property type="match status" value="1"/>
</dbReference>
<dbReference type="InterPro" id="IPR050386">
    <property type="entry name" value="Glycosyl_hydrolase_5"/>
</dbReference>
<dbReference type="Pfam" id="PF00150">
    <property type="entry name" value="Cellulase"/>
    <property type="match status" value="1"/>
</dbReference>
<sequence>MYIKGVNLGNWLVLEKWMSPGLFEGTTAADEYYLPTQLSKEVYEARIKVHRQEYITERDFAAIKSFGLNAVRIPVPYFVMGDCPPFIGCVDELDKAFLWAEKYGLQVLIELHTVPGSQNGFDNGGISGVCKWAQQPESVEFTLKLLEKLSERYGQNKSLWGIGVLNEPITERIWDLIGVQERYKPVDPELAAGSAPISLDFLREFYVEAYRRMRRYLPEEKYIVIHDGFELKAWKDFMREEEFKNVVLDTHQYLMMAEITGCEQSIEGYTEYIHNHFAKDIAEMQQYFPVICGEWSLFNSYGCGTDTAGGLSPVHGLESKEDKLSADHKKEFYSQLAKAQLEAWKQGSGHFYWNYKLLLDTVNEPGWIGWDSWDLGKCVSLGWFPVES</sequence>
<comment type="function">
    <text evidence="11">Glucosidase involved in the degradation of cellulosic biomass. Active on lichenan.</text>
</comment>
<evidence type="ECO:0000256" key="11">
    <source>
        <dbReference type="ARBA" id="ARBA00037126"/>
    </source>
</evidence>
<dbReference type="InterPro" id="IPR017853">
    <property type="entry name" value="GH"/>
</dbReference>
<protein>
    <recommendedName>
        <fullName evidence="12">Exo-1,3-beta-glucanase D</fullName>
    </recommendedName>
</protein>
<dbReference type="Proteomes" id="UP000273145">
    <property type="component" value="Chromosome"/>
</dbReference>
<dbReference type="OrthoDB" id="9800475at2"/>
<dbReference type="GO" id="GO:0071555">
    <property type="term" value="P:cell wall organization"/>
    <property type="evidence" value="ECO:0007669"/>
    <property type="project" value="UniProtKB-KW"/>
</dbReference>
<evidence type="ECO:0000256" key="9">
    <source>
        <dbReference type="ARBA" id="ARBA00023295"/>
    </source>
</evidence>
<evidence type="ECO:0000256" key="8">
    <source>
        <dbReference type="ARBA" id="ARBA00023180"/>
    </source>
</evidence>
<dbReference type="SUPFAM" id="SSF51445">
    <property type="entry name" value="(Trans)glycosidases"/>
    <property type="match status" value="1"/>
</dbReference>
<keyword evidence="7" id="KW-0472">Membrane</keyword>
<dbReference type="PANTHER" id="PTHR31297">
    <property type="entry name" value="GLUCAN ENDO-1,6-BETA-GLUCOSIDASE B"/>
    <property type="match status" value="1"/>
</dbReference>
<feature type="domain" description="Glycoside hydrolase family 5" evidence="14">
    <location>
        <begin position="52"/>
        <end position="304"/>
    </location>
</feature>
<keyword evidence="8" id="KW-0325">Glycoprotein</keyword>
<keyword evidence="9 13" id="KW-0326">Glycosidase</keyword>
<evidence type="ECO:0000259" key="14">
    <source>
        <dbReference type="Pfam" id="PF00150"/>
    </source>
</evidence>
<evidence type="ECO:0000256" key="1">
    <source>
        <dbReference type="ARBA" id="ARBA00004401"/>
    </source>
</evidence>
<keyword evidence="4 13" id="KW-0378">Hydrolase</keyword>
<dbReference type="GO" id="GO:0009251">
    <property type="term" value="P:glucan catabolic process"/>
    <property type="evidence" value="ECO:0007669"/>
    <property type="project" value="TreeGrafter"/>
</dbReference>
<dbReference type="KEGG" id="plen:EIM92_16495"/>
<evidence type="ECO:0000256" key="4">
    <source>
        <dbReference type="ARBA" id="ARBA00022801"/>
    </source>
</evidence>
<evidence type="ECO:0000313" key="15">
    <source>
        <dbReference type="EMBL" id="AZK47550.1"/>
    </source>
</evidence>
<name>A0A3S8RXL2_9BACL</name>
<dbReference type="PANTHER" id="PTHR31297:SF34">
    <property type="entry name" value="GLUCAN 1,3-BETA-GLUCOSIDASE 2"/>
    <property type="match status" value="1"/>
</dbReference>
<dbReference type="RefSeq" id="WP_125083575.1">
    <property type="nucleotide sequence ID" value="NZ_CP034248.1"/>
</dbReference>
<evidence type="ECO:0000256" key="2">
    <source>
        <dbReference type="ARBA" id="ARBA00022475"/>
    </source>
</evidence>
<organism evidence="15 16">
    <name type="scientific">Paenibacillus lentus</name>
    <dbReference type="NCBI Taxonomy" id="1338368"/>
    <lineage>
        <taxon>Bacteria</taxon>
        <taxon>Bacillati</taxon>
        <taxon>Bacillota</taxon>
        <taxon>Bacilli</taxon>
        <taxon>Bacillales</taxon>
        <taxon>Paenibacillaceae</taxon>
        <taxon>Paenibacillus</taxon>
    </lineage>
</organism>
<dbReference type="GO" id="GO:0005886">
    <property type="term" value="C:plasma membrane"/>
    <property type="evidence" value="ECO:0007669"/>
    <property type="project" value="UniProtKB-SubCell"/>
</dbReference>
<evidence type="ECO:0000256" key="6">
    <source>
        <dbReference type="ARBA" id="ARBA00022989"/>
    </source>
</evidence>
<dbReference type="GO" id="GO:0005576">
    <property type="term" value="C:extracellular region"/>
    <property type="evidence" value="ECO:0007669"/>
    <property type="project" value="TreeGrafter"/>
</dbReference>
<comment type="subcellular location">
    <subcellularLocation>
        <location evidence="1">Cell membrane</location>
        <topology evidence="1">Single-pass type II membrane protein</topology>
    </subcellularLocation>
</comment>
<dbReference type="AlphaFoldDB" id="A0A3S8RXL2"/>
<dbReference type="GO" id="GO:0009986">
    <property type="term" value="C:cell surface"/>
    <property type="evidence" value="ECO:0007669"/>
    <property type="project" value="TreeGrafter"/>
</dbReference>
<comment type="similarity">
    <text evidence="13">Belongs to the glycosyl hydrolase 5 (cellulase A) family.</text>
</comment>
<evidence type="ECO:0000256" key="3">
    <source>
        <dbReference type="ARBA" id="ARBA00022692"/>
    </source>
</evidence>
<evidence type="ECO:0000256" key="7">
    <source>
        <dbReference type="ARBA" id="ARBA00023136"/>
    </source>
</evidence>
<gene>
    <name evidence="15" type="ORF">EIM92_16495</name>
</gene>
<dbReference type="InterPro" id="IPR001547">
    <property type="entry name" value="Glyco_hydro_5"/>
</dbReference>